<dbReference type="EMBL" id="JBHULC010000027">
    <property type="protein sequence ID" value="MFD2523190.1"/>
    <property type="molecule type" value="Genomic_DNA"/>
</dbReference>
<name>A0ABW5JF27_9BACT</name>
<dbReference type="SUPFAM" id="SSF52402">
    <property type="entry name" value="Adenine nucleotide alpha hydrolases-like"/>
    <property type="match status" value="1"/>
</dbReference>
<sequence>MELPLTKLRACESRRTLIAIDLGECSEKIISYHLLLTKEILSEYTIFHCLDGTITENQAHERIGRILQQTRAYLNETVGSTFKIHVAKGNLVEELKALHARENFGTIIIGTNNKPGEGKMGRNAQAILTNLQVSVIAVPPSIALSFPANVCILVEKIQKSSFDFMTIIYDFVSHYDIFMNFVLFAKDKQELEDEKRLIEEYQDFFDSTITFNFLVEQEQTYLNFLDYVGKIHCDGAMIVWNEGTTAERSVKETGFVHCSTKLPILYIKQSMASHRQIAFVGEE</sequence>
<proteinExistence type="predicted"/>
<evidence type="ECO:0000313" key="1">
    <source>
        <dbReference type="EMBL" id="MFD2523190.1"/>
    </source>
</evidence>
<dbReference type="InterPro" id="IPR014729">
    <property type="entry name" value="Rossmann-like_a/b/a_fold"/>
</dbReference>
<evidence type="ECO:0000313" key="2">
    <source>
        <dbReference type="Proteomes" id="UP001597510"/>
    </source>
</evidence>
<protein>
    <submittedName>
        <fullName evidence="1">Universal stress protein</fullName>
    </submittedName>
</protein>
<accession>A0ABW5JF27</accession>
<dbReference type="Gene3D" id="3.40.50.620">
    <property type="entry name" value="HUPs"/>
    <property type="match status" value="1"/>
</dbReference>
<organism evidence="1 2">
    <name type="scientific">Emticicia soli</name>
    <dbReference type="NCBI Taxonomy" id="2027878"/>
    <lineage>
        <taxon>Bacteria</taxon>
        <taxon>Pseudomonadati</taxon>
        <taxon>Bacteroidota</taxon>
        <taxon>Cytophagia</taxon>
        <taxon>Cytophagales</taxon>
        <taxon>Leadbetterellaceae</taxon>
        <taxon>Emticicia</taxon>
    </lineage>
</organism>
<gene>
    <name evidence="1" type="ORF">ACFSR2_19990</name>
</gene>
<reference evidence="2" key="1">
    <citation type="journal article" date="2019" name="Int. J. Syst. Evol. Microbiol.">
        <title>The Global Catalogue of Microorganisms (GCM) 10K type strain sequencing project: providing services to taxonomists for standard genome sequencing and annotation.</title>
        <authorList>
            <consortium name="The Broad Institute Genomics Platform"/>
            <consortium name="The Broad Institute Genome Sequencing Center for Infectious Disease"/>
            <person name="Wu L."/>
            <person name="Ma J."/>
        </authorList>
    </citation>
    <scope>NUCLEOTIDE SEQUENCE [LARGE SCALE GENOMIC DNA]</scope>
    <source>
        <strain evidence="2">KCTC 52344</strain>
    </source>
</reference>
<dbReference type="Proteomes" id="UP001597510">
    <property type="component" value="Unassembled WGS sequence"/>
</dbReference>
<dbReference type="RefSeq" id="WP_340239249.1">
    <property type="nucleotide sequence ID" value="NZ_JBBEWC010000012.1"/>
</dbReference>
<keyword evidence="2" id="KW-1185">Reference proteome</keyword>
<comment type="caution">
    <text evidence="1">The sequence shown here is derived from an EMBL/GenBank/DDBJ whole genome shotgun (WGS) entry which is preliminary data.</text>
</comment>